<proteinExistence type="predicted"/>
<name>A0AA89C7M2_PINIB</name>
<keyword evidence="2" id="KW-1185">Reference proteome</keyword>
<accession>A0AA89C7M2</accession>
<organism evidence="1 2">
    <name type="scientific">Pinctada imbricata</name>
    <name type="common">Atlantic pearl-oyster</name>
    <name type="synonym">Pinctada martensii</name>
    <dbReference type="NCBI Taxonomy" id="66713"/>
    <lineage>
        <taxon>Eukaryota</taxon>
        <taxon>Metazoa</taxon>
        <taxon>Spiralia</taxon>
        <taxon>Lophotrochozoa</taxon>
        <taxon>Mollusca</taxon>
        <taxon>Bivalvia</taxon>
        <taxon>Autobranchia</taxon>
        <taxon>Pteriomorphia</taxon>
        <taxon>Pterioida</taxon>
        <taxon>Pterioidea</taxon>
        <taxon>Pteriidae</taxon>
        <taxon>Pinctada</taxon>
    </lineage>
</organism>
<evidence type="ECO:0000313" key="2">
    <source>
        <dbReference type="Proteomes" id="UP001186944"/>
    </source>
</evidence>
<dbReference type="EMBL" id="VSWD01000005">
    <property type="protein sequence ID" value="KAK3102858.1"/>
    <property type="molecule type" value="Genomic_DNA"/>
</dbReference>
<dbReference type="SUPFAM" id="SSF63829">
    <property type="entry name" value="Calcium-dependent phosphotriesterase"/>
    <property type="match status" value="1"/>
</dbReference>
<reference evidence="1" key="1">
    <citation type="submission" date="2019-08" db="EMBL/GenBank/DDBJ databases">
        <title>The improved chromosome-level genome for the pearl oyster Pinctada fucata martensii using PacBio sequencing and Hi-C.</title>
        <authorList>
            <person name="Zheng Z."/>
        </authorList>
    </citation>
    <scope>NUCLEOTIDE SEQUENCE</scope>
    <source>
        <strain evidence="1">ZZ-2019</strain>
        <tissue evidence="1">Adductor muscle</tissue>
    </source>
</reference>
<dbReference type="Proteomes" id="UP001186944">
    <property type="component" value="Unassembled WGS sequence"/>
</dbReference>
<protein>
    <submittedName>
        <fullName evidence="1">Uncharacterized protein</fullName>
    </submittedName>
</protein>
<sequence>MKTPCYDLLVSKDGEFVLINFKKPIISLLTKVEETISTIDTKPLLPTYISKTENDDILVTMRDEGDLYNLTPTSRRVVQRMTLTGKVLHTYEFREDGKTRLFVLPVRAAENKNTDICVVNWLSKDNGELVVLHKDGRVKFTYRRDGLKTEQFMIGDVDCDDKCRILFTEQYSRAIHMLNAEGMYLCTLCQYEELSPFVISVYGEYFWCGFHEGRVKVFKYLK</sequence>
<dbReference type="AlphaFoldDB" id="A0AA89C7M2"/>
<dbReference type="Gene3D" id="2.120.10.30">
    <property type="entry name" value="TolB, C-terminal domain"/>
    <property type="match status" value="1"/>
</dbReference>
<gene>
    <name evidence="1" type="ORF">FSP39_014482</name>
</gene>
<dbReference type="InterPro" id="IPR011042">
    <property type="entry name" value="6-blade_b-propeller_TolB-like"/>
</dbReference>
<comment type="caution">
    <text evidence="1">The sequence shown here is derived from an EMBL/GenBank/DDBJ whole genome shotgun (WGS) entry which is preliminary data.</text>
</comment>
<evidence type="ECO:0000313" key="1">
    <source>
        <dbReference type="EMBL" id="KAK3102858.1"/>
    </source>
</evidence>